<feature type="domain" description="ABC transmembrane type-1" evidence="10">
    <location>
        <begin position="1"/>
        <end position="141"/>
    </location>
</feature>
<dbReference type="SUPFAM" id="SSF161098">
    <property type="entry name" value="MetI-like"/>
    <property type="match status" value="1"/>
</dbReference>
<keyword evidence="8" id="KW-0472">Membrane</keyword>
<evidence type="ECO:0000256" key="4">
    <source>
        <dbReference type="ARBA" id="ARBA00022692"/>
    </source>
</evidence>
<keyword evidence="7" id="KW-1133">Transmembrane helix</keyword>
<dbReference type="InterPro" id="IPR050366">
    <property type="entry name" value="BP-dependent_transpt_permease"/>
</dbReference>
<dbReference type="STRING" id="501024.RTCCBAU85039_6556"/>
<dbReference type="Pfam" id="PF00528">
    <property type="entry name" value="BPD_transp_1"/>
    <property type="match status" value="1"/>
</dbReference>
<keyword evidence="4" id="KW-0812">Transmembrane</keyword>
<dbReference type="InterPro" id="IPR035906">
    <property type="entry name" value="MetI-like_sf"/>
</dbReference>
<evidence type="ECO:0000256" key="5">
    <source>
        <dbReference type="ARBA" id="ARBA00022856"/>
    </source>
</evidence>
<dbReference type="GO" id="GO:0015833">
    <property type="term" value="P:peptide transport"/>
    <property type="evidence" value="ECO:0007669"/>
    <property type="project" value="UniProtKB-KW"/>
</dbReference>
<evidence type="ECO:0000259" key="10">
    <source>
        <dbReference type="PROSITE" id="PS50928"/>
    </source>
</evidence>
<name>A0A1H8WHZ3_9HYPH</name>
<keyword evidence="6" id="KW-0653">Protein transport</keyword>
<dbReference type="PANTHER" id="PTHR43386">
    <property type="entry name" value="OLIGOPEPTIDE TRANSPORT SYSTEM PERMEASE PROTEIN APPC"/>
    <property type="match status" value="1"/>
</dbReference>
<dbReference type="GO" id="GO:0005886">
    <property type="term" value="C:plasma membrane"/>
    <property type="evidence" value="ECO:0007669"/>
    <property type="project" value="UniProtKB-SubCell"/>
</dbReference>
<reference evidence="11" key="1">
    <citation type="submission" date="2016-10" db="EMBL/GenBank/DDBJ databases">
        <authorList>
            <person name="de Groot N.N."/>
        </authorList>
    </citation>
    <scope>NUCLEOTIDE SEQUENCE [LARGE SCALE GENOMIC DNA]</scope>
    <source>
        <strain evidence="11">CCBAU85039</strain>
    </source>
</reference>
<evidence type="ECO:0000256" key="1">
    <source>
        <dbReference type="ARBA" id="ARBA00004651"/>
    </source>
</evidence>
<evidence type="ECO:0000256" key="7">
    <source>
        <dbReference type="ARBA" id="ARBA00022989"/>
    </source>
</evidence>
<sequence>MLSGSRTRRGTRPRHGHAVIAISLTAWPPFARLARAETKRLKQADFIAATRLQGASTARIVLRDILPLLFPTVLTRLTTELAGMILTAAGLGFLGLGAQPPLAEWGAMVADGRAFLADQWWVSTLPGAAIFLVSSATSCSAPA</sequence>
<evidence type="ECO:0000313" key="13">
    <source>
        <dbReference type="Proteomes" id="UP000183063"/>
    </source>
</evidence>
<comment type="subcellular location">
    <subcellularLocation>
        <location evidence="1 9">Cell membrane</location>
        <topology evidence="1 9">Multi-pass membrane protein</topology>
    </subcellularLocation>
</comment>
<evidence type="ECO:0000256" key="2">
    <source>
        <dbReference type="ARBA" id="ARBA00022448"/>
    </source>
</evidence>
<reference evidence="13" key="3">
    <citation type="submission" date="2016-10" db="EMBL/GenBank/DDBJ databases">
        <authorList>
            <person name="Wibberg D."/>
        </authorList>
    </citation>
    <scope>NUCLEOTIDE SEQUENCE [LARGE SCALE GENOMIC DNA]</scope>
</reference>
<dbReference type="GO" id="GO:0055085">
    <property type="term" value="P:transmembrane transport"/>
    <property type="evidence" value="ECO:0007669"/>
    <property type="project" value="InterPro"/>
</dbReference>
<dbReference type="CDD" id="cd06261">
    <property type="entry name" value="TM_PBP2"/>
    <property type="match status" value="1"/>
</dbReference>
<proteinExistence type="inferred from homology"/>
<reference evidence="12 14" key="2">
    <citation type="submission" date="2016-10" db="EMBL/GenBank/DDBJ databases">
        <authorList>
            <person name="Varghese N."/>
            <person name="Submissions S."/>
        </authorList>
    </citation>
    <scope>NUCLEOTIDE SEQUENCE [LARGE SCALE GENOMIC DNA]</scope>
    <source>
        <strain evidence="12 14">CGMCC 1.7071</strain>
    </source>
</reference>
<dbReference type="PROSITE" id="PS50928">
    <property type="entry name" value="ABC_TM1"/>
    <property type="match status" value="1"/>
</dbReference>
<dbReference type="AlphaFoldDB" id="A0A1H8WHZ3"/>
<comment type="similarity">
    <text evidence="9">Belongs to the binding-protein-dependent transport system permease family.</text>
</comment>
<dbReference type="GO" id="GO:0015031">
    <property type="term" value="P:protein transport"/>
    <property type="evidence" value="ECO:0007669"/>
    <property type="project" value="UniProtKB-KW"/>
</dbReference>
<keyword evidence="3" id="KW-1003">Cell membrane</keyword>
<accession>A0A1H8WHZ3</accession>
<evidence type="ECO:0000313" key="12">
    <source>
        <dbReference type="EMBL" id="SEP27262.1"/>
    </source>
</evidence>
<keyword evidence="2 9" id="KW-0813">Transport</keyword>
<dbReference type="InterPro" id="IPR000515">
    <property type="entry name" value="MetI-like"/>
</dbReference>
<gene>
    <name evidence="11" type="primary">ddpC_6</name>
    <name evidence="11" type="ORF">RTCCBAU85039_6556</name>
    <name evidence="12" type="ORF">SAMN05216228_106512</name>
</gene>
<evidence type="ECO:0000256" key="9">
    <source>
        <dbReference type="RuleBase" id="RU363032"/>
    </source>
</evidence>
<evidence type="ECO:0000313" key="14">
    <source>
        <dbReference type="Proteomes" id="UP000198939"/>
    </source>
</evidence>
<protein>
    <submittedName>
        <fullName evidence="12">Peptide/nickel transport system permease protein</fullName>
    </submittedName>
    <submittedName>
        <fullName evidence="11">Putative D,D-dipeptide transport system permease protein DdpC</fullName>
    </submittedName>
</protein>
<dbReference type="Proteomes" id="UP000183063">
    <property type="component" value="Unassembled WGS sequence"/>
</dbReference>
<keyword evidence="5" id="KW-0571">Peptide transport</keyword>
<keyword evidence="14" id="KW-1185">Reference proteome</keyword>
<evidence type="ECO:0000256" key="3">
    <source>
        <dbReference type="ARBA" id="ARBA00022475"/>
    </source>
</evidence>
<dbReference type="Proteomes" id="UP000198939">
    <property type="component" value="Unassembled WGS sequence"/>
</dbReference>
<dbReference type="Gene3D" id="1.10.3720.10">
    <property type="entry name" value="MetI-like"/>
    <property type="match status" value="1"/>
</dbReference>
<evidence type="ECO:0000256" key="6">
    <source>
        <dbReference type="ARBA" id="ARBA00022927"/>
    </source>
</evidence>
<evidence type="ECO:0000256" key="8">
    <source>
        <dbReference type="ARBA" id="ARBA00023136"/>
    </source>
</evidence>
<organism evidence="11 13">
    <name type="scientific">Rhizobium tibeticum</name>
    <dbReference type="NCBI Taxonomy" id="501024"/>
    <lineage>
        <taxon>Bacteria</taxon>
        <taxon>Pseudomonadati</taxon>
        <taxon>Pseudomonadota</taxon>
        <taxon>Alphaproteobacteria</taxon>
        <taxon>Hyphomicrobiales</taxon>
        <taxon>Rhizobiaceae</taxon>
        <taxon>Rhizobium/Agrobacterium group</taxon>
        <taxon>Rhizobium</taxon>
    </lineage>
</organism>
<evidence type="ECO:0000313" key="11">
    <source>
        <dbReference type="EMBL" id="SEI21137.1"/>
    </source>
</evidence>
<dbReference type="EMBL" id="FOCV01000065">
    <property type="protein sequence ID" value="SEP27262.1"/>
    <property type="molecule type" value="Genomic_DNA"/>
</dbReference>
<dbReference type="PANTHER" id="PTHR43386:SF1">
    <property type="entry name" value="D,D-DIPEPTIDE TRANSPORT SYSTEM PERMEASE PROTEIN DDPC-RELATED"/>
    <property type="match status" value="1"/>
</dbReference>
<dbReference type="EMBL" id="FNXB01000080">
    <property type="protein sequence ID" value="SEI21137.1"/>
    <property type="molecule type" value="Genomic_DNA"/>
</dbReference>